<dbReference type="OrthoDB" id="5836119at2759"/>
<feature type="compositionally biased region" description="Low complexity" evidence="5">
    <location>
        <begin position="27"/>
        <end position="39"/>
    </location>
</feature>
<evidence type="ECO:0000256" key="2">
    <source>
        <dbReference type="ARBA" id="ARBA00022478"/>
    </source>
</evidence>
<dbReference type="GO" id="GO:0005666">
    <property type="term" value="C:RNA polymerase III complex"/>
    <property type="evidence" value="ECO:0007669"/>
    <property type="project" value="InterPro"/>
</dbReference>
<feature type="compositionally biased region" description="Low complexity" evidence="5">
    <location>
        <begin position="452"/>
        <end position="467"/>
    </location>
</feature>
<dbReference type="Pfam" id="PF05132">
    <property type="entry name" value="RNA_pol_Rpc4"/>
    <property type="match status" value="1"/>
</dbReference>
<feature type="compositionally biased region" description="Low complexity" evidence="5">
    <location>
        <begin position="373"/>
        <end position="407"/>
    </location>
</feature>
<reference evidence="6" key="1">
    <citation type="submission" date="2013-10" db="EMBL/GenBank/DDBJ databases">
        <title>Genomic analysis of the causative agents of coccidiosis in chickens.</title>
        <authorList>
            <person name="Reid A.J."/>
            <person name="Blake D."/>
            <person name="Billington K."/>
            <person name="Browne H."/>
            <person name="Dunn M."/>
            <person name="Hung S."/>
            <person name="Kawahara F."/>
            <person name="Miranda-Saavedra D."/>
            <person name="Mourier T."/>
            <person name="Nagra H."/>
            <person name="Otto T.D."/>
            <person name="Rawlings N."/>
            <person name="Sanchez A."/>
            <person name="Sanders M."/>
            <person name="Subramaniam C."/>
            <person name="Tay Y."/>
            <person name="Dear P."/>
            <person name="Doerig C."/>
            <person name="Gruber A."/>
            <person name="Parkinson J."/>
            <person name="Shirley M."/>
            <person name="Wan K.L."/>
            <person name="Berriman M."/>
            <person name="Tomley F."/>
            <person name="Pain A."/>
        </authorList>
    </citation>
    <scope>NUCLEOTIDE SEQUENCE [LARGE SCALE GENOMIC DNA]</scope>
    <source>
        <strain evidence="6">Houghton</strain>
    </source>
</reference>
<keyword evidence="2" id="KW-0240">DNA-directed RNA polymerase</keyword>
<feature type="region of interest" description="Disordered" evidence="5">
    <location>
        <begin position="373"/>
        <end position="419"/>
    </location>
</feature>
<name>U6G7W2_9EIME</name>
<keyword evidence="7" id="KW-1185">Reference proteome</keyword>
<evidence type="ECO:0000256" key="3">
    <source>
        <dbReference type="ARBA" id="ARBA00023163"/>
    </source>
</evidence>
<feature type="compositionally biased region" description="Basic and acidic residues" evidence="5">
    <location>
        <begin position="469"/>
        <end position="482"/>
    </location>
</feature>
<dbReference type="Proteomes" id="UP000018201">
    <property type="component" value="Unassembled WGS sequence"/>
</dbReference>
<dbReference type="EMBL" id="HG690898">
    <property type="protein sequence ID" value="CDI75413.1"/>
    <property type="molecule type" value="Genomic_DNA"/>
</dbReference>
<reference evidence="6" key="2">
    <citation type="submission" date="2013-10" db="EMBL/GenBank/DDBJ databases">
        <authorList>
            <person name="Aslett M."/>
        </authorList>
    </citation>
    <scope>NUCLEOTIDE SEQUENCE [LARGE SCALE GENOMIC DNA]</scope>
    <source>
        <strain evidence="6">Houghton</strain>
    </source>
</reference>
<feature type="region of interest" description="Disordered" evidence="5">
    <location>
        <begin position="1"/>
        <end position="94"/>
    </location>
</feature>
<feature type="compositionally biased region" description="Low complexity" evidence="5">
    <location>
        <begin position="77"/>
        <end position="94"/>
    </location>
</feature>
<dbReference type="AlphaFoldDB" id="U6G7W2"/>
<feature type="compositionally biased region" description="Polar residues" evidence="5">
    <location>
        <begin position="1"/>
        <end position="12"/>
    </location>
</feature>
<comment type="subcellular location">
    <subcellularLocation>
        <location evidence="1">Nucleus</location>
    </subcellularLocation>
</comment>
<evidence type="ECO:0000256" key="5">
    <source>
        <dbReference type="SAM" id="MobiDB-lite"/>
    </source>
</evidence>
<gene>
    <name evidence="6" type="ORF">EPH_0005230</name>
</gene>
<organism evidence="6 7">
    <name type="scientific">Eimeria praecox</name>
    <dbReference type="NCBI Taxonomy" id="51316"/>
    <lineage>
        <taxon>Eukaryota</taxon>
        <taxon>Sar</taxon>
        <taxon>Alveolata</taxon>
        <taxon>Apicomplexa</taxon>
        <taxon>Conoidasida</taxon>
        <taxon>Coccidia</taxon>
        <taxon>Eucoccidiorida</taxon>
        <taxon>Eimeriorina</taxon>
        <taxon>Eimeriidae</taxon>
        <taxon>Eimeria</taxon>
    </lineage>
</organism>
<dbReference type="PANTHER" id="PTHR13408">
    <property type="entry name" value="DNA-DIRECTED RNA POLYMERASE III"/>
    <property type="match status" value="1"/>
</dbReference>
<keyword evidence="3" id="KW-0804">Transcription</keyword>
<evidence type="ECO:0000256" key="4">
    <source>
        <dbReference type="ARBA" id="ARBA00023242"/>
    </source>
</evidence>
<evidence type="ECO:0000313" key="6">
    <source>
        <dbReference type="EMBL" id="CDI75413.1"/>
    </source>
</evidence>
<feature type="region of interest" description="Disordered" evidence="5">
    <location>
        <begin position="444"/>
        <end position="490"/>
    </location>
</feature>
<dbReference type="PANTHER" id="PTHR13408:SF0">
    <property type="entry name" value="DNA-DIRECTED RNA POLYMERASE III SUBUNIT RPC4"/>
    <property type="match status" value="1"/>
</dbReference>
<evidence type="ECO:0000256" key="1">
    <source>
        <dbReference type="ARBA" id="ARBA00004123"/>
    </source>
</evidence>
<dbReference type="InterPro" id="IPR007811">
    <property type="entry name" value="RPC4"/>
</dbReference>
<accession>U6G7W2</accession>
<sequence length="548" mass="59402">MEGSGDNRQNLQPIKKEPLRIRSFSSMQQHEQQQMAAAALRIPRGPGSFMPSLQPQRDPRLMQQSARPPVAFPSVERNNGSSSSSSSGTVGSRSTVKFTPNVAIKQETAAGATASPSAATGASGFSVDALLLRSLHSHQPATHGYDRLNRPKFSGAGKVRVPVPMPTMQSALLQANANTKQQKKKGPRSISLSDLATDESQGHLFLPITIPFKQQTQRRTQHEQPKQEVDEEGFSGYSQQQQQLDEMQGIDTAASTPNHLRRNESTAALPKSGIDSSQWFVRHDNQGDTPAAVLIKDRLSGGGHDGNWGEDERPLVLHLSPNDVRERQNPKEKGKQFQLLIFATQLAVIHGREFVHLCFPELLPPLDIAAMQAQQAEHQRQSQQKSGEQQTKASSSNSTTSATSASTPQKNSPIPLHALPSGRIGQLLIRRSGRVHLRLLTAKSRSRDARAGAEAAETGGGTAEAAAPDSKDSKTEDNDRKGAPQPPPTLHKDDICYDVVVGTEGSFAQEVGCLLSDTNEFIFLGRCLRKLIVTADVPRALAGLTSER</sequence>
<dbReference type="VEuPathDB" id="ToxoDB:EPH_0005230"/>
<dbReference type="GO" id="GO:0042797">
    <property type="term" value="P:tRNA transcription by RNA polymerase III"/>
    <property type="evidence" value="ECO:0007669"/>
    <property type="project" value="TreeGrafter"/>
</dbReference>
<dbReference type="GO" id="GO:0003677">
    <property type="term" value="F:DNA binding"/>
    <property type="evidence" value="ECO:0007669"/>
    <property type="project" value="InterPro"/>
</dbReference>
<feature type="region of interest" description="Disordered" evidence="5">
    <location>
        <begin position="213"/>
        <end position="244"/>
    </location>
</feature>
<protein>
    <submittedName>
        <fullName evidence="6">Uncharacterized protein</fullName>
    </submittedName>
</protein>
<proteinExistence type="predicted"/>
<evidence type="ECO:0000313" key="7">
    <source>
        <dbReference type="Proteomes" id="UP000018201"/>
    </source>
</evidence>
<keyword evidence="4" id="KW-0539">Nucleus</keyword>